<dbReference type="CDD" id="cd03794">
    <property type="entry name" value="GT4_WbuB-like"/>
    <property type="match status" value="1"/>
</dbReference>
<reference evidence="4" key="1">
    <citation type="submission" date="2017-11" db="EMBL/GenBank/DDBJ databases">
        <authorList>
            <person name="Zhu W."/>
        </authorList>
    </citation>
    <scope>NUCLEOTIDE SEQUENCE [LARGE SCALE GENOMIC DNA]</scope>
    <source>
        <strain evidence="4">160</strain>
    </source>
</reference>
<evidence type="ECO:0000259" key="1">
    <source>
        <dbReference type="Pfam" id="PF00534"/>
    </source>
</evidence>
<dbReference type="Pfam" id="PF13579">
    <property type="entry name" value="Glyco_trans_4_4"/>
    <property type="match status" value="1"/>
</dbReference>
<dbReference type="SUPFAM" id="SSF53756">
    <property type="entry name" value="UDP-Glycosyltransferase/glycogen phosphorylase"/>
    <property type="match status" value="1"/>
</dbReference>
<dbReference type="InterPro" id="IPR050194">
    <property type="entry name" value="Glycosyltransferase_grp1"/>
</dbReference>
<dbReference type="Pfam" id="PF00534">
    <property type="entry name" value="Glycos_transf_1"/>
    <property type="match status" value="1"/>
</dbReference>
<dbReference type="PANTHER" id="PTHR45947:SF3">
    <property type="entry name" value="SULFOQUINOVOSYL TRANSFERASE SQD2"/>
    <property type="match status" value="1"/>
</dbReference>
<dbReference type="GO" id="GO:0016758">
    <property type="term" value="F:hexosyltransferase activity"/>
    <property type="evidence" value="ECO:0007669"/>
    <property type="project" value="TreeGrafter"/>
</dbReference>
<evidence type="ECO:0000313" key="3">
    <source>
        <dbReference type="EMBL" id="AXI10588.1"/>
    </source>
</evidence>
<evidence type="ECO:0000313" key="4">
    <source>
        <dbReference type="Proteomes" id="UP000253908"/>
    </source>
</evidence>
<dbReference type="AlphaFoldDB" id="A0A345PKQ8"/>
<dbReference type="EMBL" id="CP024848">
    <property type="protein sequence ID" value="AXI10588.1"/>
    <property type="molecule type" value="Genomic_DNA"/>
</dbReference>
<feature type="domain" description="Glycosyl transferase family 1" evidence="1">
    <location>
        <begin position="241"/>
        <end position="406"/>
    </location>
</feature>
<dbReference type="KEGG" id="ocn:CUC15_17325"/>
<dbReference type="Gene3D" id="3.40.50.2000">
    <property type="entry name" value="Glycogen Phosphorylase B"/>
    <property type="match status" value="2"/>
</dbReference>
<dbReference type="InterPro" id="IPR028098">
    <property type="entry name" value="Glyco_trans_4-like_N"/>
</dbReference>
<dbReference type="InterPro" id="IPR001296">
    <property type="entry name" value="Glyco_trans_1"/>
</dbReference>
<sequence length="428" mass="49684">MLRYGLKYHNIIICDKINWVYISYIGALRFMKKKVLIMTQNFYPVIGSAGNRMKNIYQLLNEFDIDADVLTTEPAYPNKNLYKDRSFWDDESLNLETKKVFRVPIKNKKFSNHIVSRLYFYIEIMWRFLIKLWQIRKENYDYIMVSTPPIFIVFSALIGKLFLKSKLILEVRDLWPDSLVGVKTFDNSFILKVFRILEKRMYGAADHIVINSKGFESHIRSKLKKDTPIIYLPNGPRDHEIVRSKTYEGEFRVVYTGNLGLAQDIDHLKLIASALQAEGIRFDVIGYGIKTEEFMSYIEEQQLDHVYMHQPTTRKRSLALIENSNIAVAFLNDEDVFSTVLPGKIIDYMTCRTPIVAGIKGTAAQIITNSGAGFVFEQQDIQGMIEKIVELKNNPEELERIGENGARTVQDVFLWENNISELVKIINE</sequence>
<gene>
    <name evidence="3" type="ORF">CUC15_17325</name>
</gene>
<name>A0A345PKQ8_9BACI</name>
<dbReference type="Proteomes" id="UP000253908">
    <property type="component" value="Chromosome"/>
</dbReference>
<evidence type="ECO:0000259" key="2">
    <source>
        <dbReference type="Pfam" id="PF13579"/>
    </source>
</evidence>
<organism evidence="3 4">
    <name type="scientific">Oceanobacillus zhaokaii</name>
    <dbReference type="NCBI Taxonomy" id="2052660"/>
    <lineage>
        <taxon>Bacteria</taxon>
        <taxon>Bacillati</taxon>
        <taxon>Bacillota</taxon>
        <taxon>Bacilli</taxon>
        <taxon>Bacillales</taxon>
        <taxon>Bacillaceae</taxon>
        <taxon>Oceanobacillus</taxon>
    </lineage>
</organism>
<dbReference type="PANTHER" id="PTHR45947">
    <property type="entry name" value="SULFOQUINOVOSYL TRANSFERASE SQD2"/>
    <property type="match status" value="1"/>
</dbReference>
<accession>A0A345PKQ8</accession>
<proteinExistence type="predicted"/>
<protein>
    <submittedName>
        <fullName evidence="3">Glycosyltransferase WbuB</fullName>
    </submittedName>
</protein>
<feature type="domain" description="Glycosyltransferase subfamily 4-like N-terminal" evidence="2">
    <location>
        <begin position="50"/>
        <end position="235"/>
    </location>
</feature>
<keyword evidence="3" id="KW-0808">Transferase</keyword>
<keyword evidence="4" id="KW-1185">Reference proteome</keyword>
<dbReference type="OrthoDB" id="9811902at2"/>